<reference evidence="2" key="1">
    <citation type="submission" date="2016-10" db="EMBL/GenBank/DDBJ databases">
        <authorList>
            <person name="Varghese N."/>
            <person name="Submissions S."/>
        </authorList>
    </citation>
    <scope>NUCLEOTIDE SEQUENCE [LARGE SCALE GENOMIC DNA]</scope>
    <source>
        <strain evidence="2">DSM 10002</strain>
    </source>
</reference>
<evidence type="ECO:0000313" key="2">
    <source>
        <dbReference type="Proteomes" id="UP000214355"/>
    </source>
</evidence>
<organism evidence="1 2">
    <name type="scientific">Arcanobacterium phocae</name>
    <dbReference type="NCBI Taxonomy" id="131112"/>
    <lineage>
        <taxon>Bacteria</taxon>
        <taxon>Bacillati</taxon>
        <taxon>Actinomycetota</taxon>
        <taxon>Actinomycetes</taxon>
        <taxon>Actinomycetales</taxon>
        <taxon>Actinomycetaceae</taxon>
        <taxon>Arcanobacterium</taxon>
    </lineage>
</organism>
<sequence>MGYDRVMPGVVIKTGNVVVQNPARYPSIDTLTHTTWLAPSCKPTSYQLALGFFVVDDGETMPGSRIRQAAI</sequence>
<dbReference type="Proteomes" id="UP000214355">
    <property type="component" value="Chromosome I"/>
</dbReference>
<keyword evidence="2" id="KW-1185">Reference proteome</keyword>
<dbReference type="AlphaFoldDB" id="A0A1H2LBV5"/>
<proteinExistence type="predicted"/>
<protein>
    <submittedName>
        <fullName evidence="1">Uncharacterized protein</fullName>
    </submittedName>
</protein>
<accession>A0A1H2LBV5</accession>
<gene>
    <name evidence="1" type="ORF">SAMN04489737_0514</name>
</gene>
<name>A0A1H2LBV5_9ACTO</name>
<evidence type="ECO:0000313" key="1">
    <source>
        <dbReference type="EMBL" id="SDU78540.1"/>
    </source>
</evidence>
<dbReference type="EMBL" id="LT629804">
    <property type="protein sequence ID" value="SDU78540.1"/>
    <property type="molecule type" value="Genomic_DNA"/>
</dbReference>